<organism evidence="2 3">
    <name type="scientific">Pedobacter steynii</name>
    <dbReference type="NCBI Taxonomy" id="430522"/>
    <lineage>
        <taxon>Bacteria</taxon>
        <taxon>Pseudomonadati</taxon>
        <taxon>Bacteroidota</taxon>
        <taxon>Sphingobacteriia</taxon>
        <taxon>Sphingobacteriales</taxon>
        <taxon>Sphingobacteriaceae</taxon>
        <taxon>Pedobacter</taxon>
    </lineage>
</organism>
<sequence>MKKIIASLSLGLLLFGATELQAQLRINSEGLFIQGGTVFSTDGLTLVPANNWVLNNLSVNKQQTVVIFPKFNSIQRMYRFSRPAVFQGELAMSYEDIELNGNEAKNLLLAYSKMTSSTAKDFMLVKESVVNPEQLFIGQLFPNAITFADLTAVSLESSVISPYVDLVANNMITPNGDGVNDTWVVKNIKLYPNNELKIFDREGRVVFSMFGYDNSWDGMFNGNPLKEDTYYYILTIDSGKSRKTGFISIVKDK</sequence>
<dbReference type="InterPro" id="IPR026341">
    <property type="entry name" value="T9SS_type_B"/>
</dbReference>
<keyword evidence="3" id="KW-1185">Reference proteome</keyword>
<dbReference type="EMBL" id="FNGY01000001">
    <property type="protein sequence ID" value="SDL26910.1"/>
    <property type="molecule type" value="Genomic_DNA"/>
</dbReference>
<protein>
    <submittedName>
        <fullName evidence="2">Gliding motility-associated C-terminal domain-containing protein</fullName>
    </submittedName>
</protein>
<dbReference type="NCBIfam" id="TIGR04131">
    <property type="entry name" value="Bac_Flav_CTERM"/>
    <property type="match status" value="1"/>
</dbReference>
<name>A0A1G9IP44_9SPHI</name>
<evidence type="ECO:0000313" key="3">
    <source>
        <dbReference type="Proteomes" id="UP000183200"/>
    </source>
</evidence>
<dbReference type="OrthoDB" id="9765926at2"/>
<keyword evidence="1" id="KW-0732">Signal</keyword>
<feature type="signal peptide" evidence="1">
    <location>
        <begin position="1"/>
        <end position="22"/>
    </location>
</feature>
<reference evidence="3" key="1">
    <citation type="submission" date="2016-10" db="EMBL/GenBank/DDBJ databases">
        <authorList>
            <person name="Varghese N."/>
            <person name="Submissions S."/>
        </authorList>
    </citation>
    <scope>NUCLEOTIDE SEQUENCE [LARGE SCALE GENOMIC DNA]</scope>
    <source>
        <strain evidence="3">DSM 19110</strain>
    </source>
</reference>
<dbReference type="AlphaFoldDB" id="A0A1G9IP44"/>
<accession>A0A1G9IP44</accession>
<gene>
    <name evidence="2" type="ORF">SAMN05421820_10111</name>
</gene>
<dbReference type="RefSeq" id="WP_074603879.1">
    <property type="nucleotide sequence ID" value="NZ_FNGY01000001.1"/>
</dbReference>
<feature type="chain" id="PRO_5010307083" evidence="1">
    <location>
        <begin position="23"/>
        <end position="253"/>
    </location>
</feature>
<evidence type="ECO:0000313" key="2">
    <source>
        <dbReference type="EMBL" id="SDL26910.1"/>
    </source>
</evidence>
<dbReference type="Pfam" id="PF13585">
    <property type="entry name" value="CHU_C"/>
    <property type="match status" value="1"/>
</dbReference>
<evidence type="ECO:0000256" key="1">
    <source>
        <dbReference type="SAM" id="SignalP"/>
    </source>
</evidence>
<dbReference type="Proteomes" id="UP000183200">
    <property type="component" value="Unassembled WGS sequence"/>
</dbReference>
<proteinExistence type="predicted"/>